<dbReference type="AlphaFoldDB" id="A0A927G9S6"/>
<feature type="domain" description="Glycosyltransferase subfamily 4-like N-terminal" evidence="3">
    <location>
        <begin position="49"/>
        <end position="153"/>
    </location>
</feature>
<dbReference type="EMBL" id="JACWZY010000037">
    <property type="protein sequence ID" value="MBD2704798.1"/>
    <property type="molecule type" value="Genomic_DNA"/>
</dbReference>
<dbReference type="Gene3D" id="3.40.50.2000">
    <property type="entry name" value="Glycogen Phosphorylase B"/>
    <property type="match status" value="2"/>
</dbReference>
<keyword evidence="5" id="KW-1185">Reference proteome</keyword>
<dbReference type="InterPro" id="IPR001296">
    <property type="entry name" value="Glyco_trans_1"/>
</dbReference>
<proteinExistence type="predicted"/>
<dbReference type="Pfam" id="PF13439">
    <property type="entry name" value="Glyco_transf_4"/>
    <property type="match status" value="1"/>
</dbReference>
<dbReference type="Pfam" id="PF00534">
    <property type="entry name" value="Glycos_transf_1"/>
    <property type="match status" value="1"/>
</dbReference>
<evidence type="ECO:0000313" key="5">
    <source>
        <dbReference type="Proteomes" id="UP000598820"/>
    </source>
</evidence>
<accession>A0A927G9S6</accession>
<sequence>MLVQFFLRSLGTGHSLETVFDTLQMELASHTNITTSKIRMPHISKGIRSIWKNLRFAARQQRNGLFHITGDIHYVALALPCNRTVLTIHDCILLEKNRRSPFRYAFFWLFWYYWPIRRAGIVTAISEKTRQELLRLVGRSAEKVRVIPNAIHPAFTYQPRPFCEKQPTFLQIGTAPHKNVLRLIDALENCPGKLILVGPLSDTITKRLLLRPIAHEHYQNLNQEEIVSLYQRCDMVCFVSLYEGFGMPILEAQAVGRPVLASQITPLTNIGGSGACYVDPTNVTSIRKGIEQICQDETYRTNLIQAGRKNVANFSAEAVAAEYKALYRELCRQQ</sequence>
<dbReference type="GO" id="GO:0016757">
    <property type="term" value="F:glycosyltransferase activity"/>
    <property type="evidence" value="ECO:0007669"/>
    <property type="project" value="InterPro"/>
</dbReference>
<dbReference type="Proteomes" id="UP000598820">
    <property type="component" value="Unassembled WGS sequence"/>
</dbReference>
<gene>
    <name evidence="4" type="ORF">IC229_29470</name>
</gene>
<dbReference type="CDD" id="cd03809">
    <property type="entry name" value="GT4_MtfB-like"/>
    <property type="match status" value="1"/>
</dbReference>
<feature type="domain" description="Glycosyl transferase family 1" evidence="2">
    <location>
        <begin position="164"/>
        <end position="309"/>
    </location>
</feature>
<dbReference type="RefSeq" id="WP_190891668.1">
    <property type="nucleotide sequence ID" value="NZ_JACWZY010000037.1"/>
</dbReference>
<organism evidence="4 5">
    <name type="scientific">Spirosoma profusum</name>
    <dbReference type="NCBI Taxonomy" id="2771354"/>
    <lineage>
        <taxon>Bacteria</taxon>
        <taxon>Pseudomonadati</taxon>
        <taxon>Bacteroidota</taxon>
        <taxon>Cytophagia</taxon>
        <taxon>Cytophagales</taxon>
        <taxon>Cytophagaceae</taxon>
        <taxon>Spirosoma</taxon>
    </lineage>
</organism>
<reference evidence="4" key="1">
    <citation type="submission" date="2020-09" db="EMBL/GenBank/DDBJ databases">
        <authorList>
            <person name="Kim M.K."/>
        </authorList>
    </citation>
    <scope>NUCLEOTIDE SEQUENCE</scope>
    <source>
        <strain evidence="4">BT702</strain>
    </source>
</reference>
<dbReference type="InterPro" id="IPR028098">
    <property type="entry name" value="Glyco_trans_4-like_N"/>
</dbReference>
<evidence type="ECO:0000256" key="1">
    <source>
        <dbReference type="ARBA" id="ARBA00022679"/>
    </source>
</evidence>
<dbReference type="PANTHER" id="PTHR46401">
    <property type="entry name" value="GLYCOSYLTRANSFERASE WBBK-RELATED"/>
    <property type="match status" value="1"/>
</dbReference>
<evidence type="ECO:0000313" key="4">
    <source>
        <dbReference type="EMBL" id="MBD2704798.1"/>
    </source>
</evidence>
<name>A0A927G9S6_9BACT</name>
<evidence type="ECO:0000259" key="3">
    <source>
        <dbReference type="Pfam" id="PF13439"/>
    </source>
</evidence>
<comment type="caution">
    <text evidence="4">The sequence shown here is derived from an EMBL/GenBank/DDBJ whole genome shotgun (WGS) entry which is preliminary data.</text>
</comment>
<evidence type="ECO:0000259" key="2">
    <source>
        <dbReference type="Pfam" id="PF00534"/>
    </source>
</evidence>
<dbReference type="SUPFAM" id="SSF53756">
    <property type="entry name" value="UDP-Glycosyltransferase/glycogen phosphorylase"/>
    <property type="match status" value="1"/>
</dbReference>
<keyword evidence="1" id="KW-0808">Transferase</keyword>
<protein>
    <submittedName>
        <fullName evidence="4">Glycosyltransferase family 4 protein</fullName>
    </submittedName>
</protein>
<dbReference type="PANTHER" id="PTHR46401:SF2">
    <property type="entry name" value="GLYCOSYLTRANSFERASE WBBK-RELATED"/>
    <property type="match status" value="1"/>
</dbReference>